<accession>A0A2A6C9E0</accession>
<evidence type="ECO:0000313" key="2">
    <source>
        <dbReference type="Proteomes" id="UP000005239"/>
    </source>
</evidence>
<accession>A0A8R1YZW2</accession>
<organism evidence="1 2">
    <name type="scientific">Pristionchus pacificus</name>
    <name type="common">Parasitic nematode worm</name>
    <dbReference type="NCBI Taxonomy" id="54126"/>
    <lineage>
        <taxon>Eukaryota</taxon>
        <taxon>Metazoa</taxon>
        <taxon>Ecdysozoa</taxon>
        <taxon>Nematoda</taxon>
        <taxon>Chromadorea</taxon>
        <taxon>Rhabditida</taxon>
        <taxon>Rhabditina</taxon>
        <taxon>Diplogasteromorpha</taxon>
        <taxon>Diplogasteroidea</taxon>
        <taxon>Neodiplogasteridae</taxon>
        <taxon>Pristionchus</taxon>
    </lineage>
</organism>
<gene>
    <name evidence="1" type="primary">WBGene00281887</name>
</gene>
<keyword evidence="2" id="KW-1185">Reference proteome</keyword>
<name>A0A2A6C9E0_PRIPA</name>
<evidence type="ECO:0000313" key="1">
    <source>
        <dbReference type="EnsemblMetazoa" id="PPA43518.1"/>
    </source>
</evidence>
<protein>
    <submittedName>
        <fullName evidence="1">Uncharacterized protein</fullName>
    </submittedName>
</protein>
<dbReference type="AlphaFoldDB" id="A0A2A6C9E0"/>
<dbReference type="EnsemblMetazoa" id="PPA43518.1">
    <property type="protein sequence ID" value="PPA43518.1"/>
    <property type="gene ID" value="WBGene00281887"/>
</dbReference>
<reference evidence="2" key="1">
    <citation type="journal article" date="2008" name="Nat. Genet.">
        <title>The Pristionchus pacificus genome provides a unique perspective on nematode lifestyle and parasitism.</title>
        <authorList>
            <person name="Dieterich C."/>
            <person name="Clifton S.W."/>
            <person name="Schuster L.N."/>
            <person name="Chinwalla A."/>
            <person name="Delehaunty K."/>
            <person name="Dinkelacker I."/>
            <person name="Fulton L."/>
            <person name="Fulton R."/>
            <person name="Godfrey J."/>
            <person name="Minx P."/>
            <person name="Mitreva M."/>
            <person name="Roeseler W."/>
            <person name="Tian H."/>
            <person name="Witte H."/>
            <person name="Yang S.P."/>
            <person name="Wilson R.K."/>
            <person name="Sommer R.J."/>
        </authorList>
    </citation>
    <scope>NUCLEOTIDE SEQUENCE [LARGE SCALE GENOMIC DNA]</scope>
    <source>
        <strain evidence="2">PS312</strain>
    </source>
</reference>
<proteinExistence type="predicted"/>
<sequence>MSIGFVHLSGTIITGILKFLDSNSRRLLREVCKSTKELIDSSAPKTVVACLDINSIEEDDKIEIRFFFKQNLSTHYFLWKCQMQSIDRKREIYLRFADTDKILTASMNPMELKGYLTFLKSLAAQAEIHELMIYYCPPAIIDMLLFFLERTIISKMFICPRTSQTADLVPLLQIVKQVKSKCVDVSVMYLTDDMIKFVLQLADIVESIWFFHEACQLEPHPNIAPFAREILNRKCEKVEISDNCPRFVLSDIEQLVQFLHKKDKKFSFVSWRSGSGPINAQIGNYEVSLIGSRFRICHLEMI</sequence>
<reference evidence="1" key="2">
    <citation type="submission" date="2022-06" db="UniProtKB">
        <authorList>
            <consortium name="EnsemblMetazoa"/>
        </authorList>
    </citation>
    <scope>IDENTIFICATION</scope>
    <source>
        <strain evidence="1">PS312</strain>
    </source>
</reference>
<dbReference type="Proteomes" id="UP000005239">
    <property type="component" value="Unassembled WGS sequence"/>
</dbReference>